<protein>
    <submittedName>
        <fullName evidence="1">Uncharacterized protein</fullName>
    </submittedName>
</protein>
<accession>A0A9P0VFK0</accession>
<dbReference type="EMBL" id="OW991346">
    <property type="protein sequence ID" value="CAI9888948.1"/>
    <property type="molecule type" value="Genomic_DNA"/>
</dbReference>
<name>A0A9P0VFK0_9CAUD</name>
<sequence length="88" mass="9941">MEVSMSETLSDLPKVPHISRELAEHLKEIFSADRQINEGLLRDPNVVRSESYLLGFLAGLAYCASHVQYMIDEQDGKFNDDNLGGFHM</sequence>
<evidence type="ECO:0000313" key="2">
    <source>
        <dbReference type="EMBL" id="CAI9888948.1"/>
    </source>
</evidence>
<organism evidence="1 3">
    <name type="scientific">Escherichia phage vB_Eco_Bam</name>
    <dbReference type="NCBI Taxonomy" id="2898833"/>
    <lineage>
        <taxon>Viruses</taxon>
        <taxon>Duplodnaviria</taxon>
        <taxon>Heunggongvirae</taxon>
        <taxon>Uroviricota</taxon>
        <taxon>Caudoviricetes</taxon>
        <taxon>Autographivirales</taxon>
        <taxon>Autotranscriptaviridae</taxon>
        <taxon>Studiervirinae</taxon>
        <taxon>Bamvirus</taxon>
        <taxon>Bamvirus bam</taxon>
    </lineage>
</organism>
<dbReference type="EMBL" id="OW991346">
    <property type="protein sequence ID" value="CAH6421984.1"/>
    <property type="molecule type" value="Genomic_DNA"/>
</dbReference>
<gene>
    <name evidence="2" type="ORF">BAMTRB_025</name>
    <name evidence="1" type="ORF">BAMTRB_050</name>
</gene>
<reference evidence="1" key="1">
    <citation type="submission" date="2023-04" db="EMBL/GenBank/DDBJ databases">
        <authorList>
            <person name="Kelly A."/>
        </authorList>
    </citation>
    <scope>NUCLEOTIDE SEQUENCE</scope>
</reference>
<proteinExistence type="predicted"/>
<dbReference type="Proteomes" id="UP001154314">
    <property type="component" value="Chromosome"/>
</dbReference>
<keyword evidence="3" id="KW-1185">Reference proteome</keyword>
<evidence type="ECO:0000313" key="1">
    <source>
        <dbReference type="EMBL" id="CAH6421984.1"/>
    </source>
</evidence>
<evidence type="ECO:0000313" key="3">
    <source>
        <dbReference type="Proteomes" id="UP001154314"/>
    </source>
</evidence>